<gene>
    <name evidence="12" type="ORF">Aco03nite_017600</name>
</gene>
<evidence type="ECO:0000313" key="12">
    <source>
        <dbReference type="EMBL" id="GID53356.1"/>
    </source>
</evidence>
<feature type="transmembrane region" description="Helical" evidence="11">
    <location>
        <begin position="12"/>
        <end position="31"/>
    </location>
</feature>
<keyword evidence="6" id="KW-0653">Protein transport</keyword>
<dbReference type="Pfam" id="PF02699">
    <property type="entry name" value="YajC"/>
    <property type="match status" value="1"/>
</dbReference>
<evidence type="ECO:0000256" key="3">
    <source>
        <dbReference type="ARBA" id="ARBA00022448"/>
    </source>
</evidence>
<feature type="region of interest" description="Disordered" evidence="10">
    <location>
        <begin position="96"/>
        <end position="140"/>
    </location>
</feature>
<dbReference type="PANTHER" id="PTHR33909">
    <property type="entry name" value="SEC TRANSLOCON ACCESSORY COMPLEX SUBUNIT YAJC"/>
    <property type="match status" value="1"/>
</dbReference>
<dbReference type="PRINTS" id="PR01853">
    <property type="entry name" value="YAJCTRNLCASE"/>
</dbReference>
<keyword evidence="4" id="KW-1003">Cell membrane</keyword>
<sequence length="140" mass="15230">MLAATDAPAGGGNYSFLLILVLLFGFMYFVMIRPQQKQRRKAQEMQSSLGPGDQIVTIGGLHGTVAGVSDDEVLLEIAPDVQVRFARPAIARVVHKSGEEIPEPDVEVPTAEDSPVEESKVEESKTDQPESPVTEVRKQD</sequence>
<comment type="similarity">
    <text evidence="2">Belongs to the YajC family.</text>
</comment>
<evidence type="ECO:0000256" key="11">
    <source>
        <dbReference type="SAM" id="Phobius"/>
    </source>
</evidence>
<reference evidence="12 13" key="1">
    <citation type="submission" date="2021-01" db="EMBL/GenBank/DDBJ databases">
        <title>Whole genome shotgun sequence of Actinoplanes couchii NBRC 106145.</title>
        <authorList>
            <person name="Komaki H."/>
            <person name="Tamura T."/>
        </authorList>
    </citation>
    <scope>NUCLEOTIDE SEQUENCE [LARGE SCALE GENOMIC DNA]</scope>
    <source>
        <strain evidence="12 13">NBRC 106145</strain>
    </source>
</reference>
<keyword evidence="3" id="KW-0813">Transport</keyword>
<keyword evidence="5 11" id="KW-0812">Transmembrane</keyword>
<evidence type="ECO:0000256" key="4">
    <source>
        <dbReference type="ARBA" id="ARBA00022475"/>
    </source>
</evidence>
<dbReference type="NCBIfam" id="TIGR00739">
    <property type="entry name" value="yajC"/>
    <property type="match status" value="1"/>
</dbReference>
<evidence type="ECO:0000256" key="1">
    <source>
        <dbReference type="ARBA" id="ARBA00004162"/>
    </source>
</evidence>
<keyword evidence="9 11" id="KW-0472">Membrane</keyword>
<dbReference type="SMART" id="SM01323">
    <property type="entry name" value="YajC"/>
    <property type="match status" value="1"/>
</dbReference>
<organism evidence="12 13">
    <name type="scientific">Actinoplanes couchii</name>
    <dbReference type="NCBI Taxonomy" id="403638"/>
    <lineage>
        <taxon>Bacteria</taxon>
        <taxon>Bacillati</taxon>
        <taxon>Actinomycetota</taxon>
        <taxon>Actinomycetes</taxon>
        <taxon>Micromonosporales</taxon>
        <taxon>Micromonosporaceae</taxon>
        <taxon>Actinoplanes</taxon>
    </lineage>
</organism>
<evidence type="ECO:0000313" key="13">
    <source>
        <dbReference type="Proteomes" id="UP000612282"/>
    </source>
</evidence>
<proteinExistence type="inferred from homology"/>
<comment type="subcellular location">
    <subcellularLocation>
        <location evidence="1">Cell membrane</location>
        <topology evidence="1">Single-pass membrane protein</topology>
    </subcellularLocation>
</comment>
<evidence type="ECO:0000256" key="10">
    <source>
        <dbReference type="SAM" id="MobiDB-lite"/>
    </source>
</evidence>
<accession>A0ABQ3X4C8</accession>
<evidence type="ECO:0000256" key="8">
    <source>
        <dbReference type="ARBA" id="ARBA00023010"/>
    </source>
</evidence>
<dbReference type="InterPro" id="IPR003849">
    <property type="entry name" value="Preprotein_translocase_YajC"/>
</dbReference>
<evidence type="ECO:0000256" key="7">
    <source>
        <dbReference type="ARBA" id="ARBA00022989"/>
    </source>
</evidence>
<feature type="compositionally biased region" description="Basic and acidic residues" evidence="10">
    <location>
        <begin position="117"/>
        <end position="128"/>
    </location>
</feature>
<keyword evidence="8" id="KW-0811">Translocation</keyword>
<protein>
    <recommendedName>
        <fullName evidence="14">Preprotein translocase subunit YajC</fullName>
    </recommendedName>
</protein>
<evidence type="ECO:0000256" key="9">
    <source>
        <dbReference type="ARBA" id="ARBA00023136"/>
    </source>
</evidence>
<name>A0ABQ3X4C8_9ACTN</name>
<dbReference type="EMBL" id="BOMG01000027">
    <property type="protein sequence ID" value="GID53356.1"/>
    <property type="molecule type" value="Genomic_DNA"/>
</dbReference>
<dbReference type="RefSeq" id="WP_203794259.1">
    <property type="nucleotide sequence ID" value="NZ_BAAAQE010000016.1"/>
</dbReference>
<dbReference type="PANTHER" id="PTHR33909:SF1">
    <property type="entry name" value="SEC TRANSLOCON ACCESSORY COMPLEX SUBUNIT YAJC"/>
    <property type="match status" value="1"/>
</dbReference>
<evidence type="ECO:0000256" key="6">
    <source>
        <dbReference type="ARBA" id="ARBA00022927"/>
    </source>
</evidence>
<evidence type="ECO:0000256" key="5">
    <source>
        <dbReference type="ARBA" id="ARBA00022692"/>
    </source>
</evidence>
<dbReference type="Proteomes" id="UP000612282">
    <property type="component" value="Unassembled WGS sequence"/>
</dbReference>
<keyword evidence="7 11" id="KW-1133">Transmembrane helix</keyword>
<evidence type="ECO:0000256" key="2">
    <source>
        <dbReference type="ARBA" id="ARBA00006742"/>
    </source>
</evidence>
<evidence type="ECO:0008006" key="14">
    <source>
        <dbReference type="Google" id="ProtNLM"/>
    </source>
</evidence>
<keyword evidence="13" id="KW-1185">Reference proteome</keyword>
<comment type="caution">
    <text evidence="12">The sequence shown here is derived from an EMBL/GenBank/DDBJ whole genome shotgun (WGS) entry which is preliminary data.</text>
</comment>